<dbReference type="Proteomes" id="UP000024635">
    <property type="component" value="Unassembled WGS sequence"/>
</dbReference>
<keyword evidence="2" id="KW-1185">Reference proteome</keyword>
<comment type="caution">
    <text evidence="1">The sequence shown here is derived from an EMBL/GenBank/DDBJ whole genome shotgun (WGS) entry which is preliminary data.</text>
</comment>
<dbReference type="EMBL" id="JARK01001733">
    <property type="protein sequence ID" value="EYB80911.1"/>
    <property type="molecule type" value="Genomic_DNA"/>
</dbReference>
<accession>A0A016RRI1</accession>
<evidence type="ECO:0000313" key="2">
    <source>
        <dbReference type="Proteomes" id="UP000024635"/>
    </source>
</evidence>
<protein>
    <submittedName>
        <fullName evidence="1">Uncharacterized protein</fullName>
    </submittedName>
</protein>
<sequence>MFHNSRDPTGNVNHDCHSLGRNIHVARSNSVDAECCLARAAWMLQPQEWQSWLTFSVGKLATLQLDARTSV</sequence>
<evidence type="ECO:0000313" key="1">
    <source>
        <dbReference type="EMBL" id="EYB80911.1"/>
    </source>
</evidence>
<reference evidence="2" key="1">
    <citation type="journal article" date="2015" name="Nat. Genet.">
        <title>The genome and transcriptome of the zoonotic hookworm Ancylostoma ceylanicum identify infection-specific gene families.</title>
        <authorList>
            <person name="Schwarz E.M."/>
            <person name="Hu Y."/>
            <person name="Antoshechkin I."/>
            <person name="Miller M.M."/>
            <person name="Sternberg P.W."/>
            <person name="Aroian R.V."/>
        </authorList>
    </citation>
    <scope>NUCLEOTIDE SEQUENCE</scope>
    <source>
        <strain evidence="2">HY135</strain>
    </source>
</reference>
<gene>
    <name evidence="1" type="primary">Acey_s0397.g701</name>
    <name evidence="1" type="ORF">Y032_0397g701</name>
</gene>
<name>A0A016RRI1_9BILA</name>
<organism evidence="1 2">
    <name type="scientific">Ancylostoma ceylanicum</name>
    <dbReference type="NCBI Taxonomy" id="53326"/>
    <lineage>
        <taxon>Eukaryota</taxon>
        <taxon>Metazoa</taxon>
        <taxon>Ecdysozoa</taxon>
        <taxon>Nematoda</taxon>
        <taxon>Chromadorea</taxon>
        <taxon>Rhabditida</taxon>
        <taxon>Rhabditina</taxon>
        <taxon>Rhabditomorpha</taxon>
        <taxon>Strongyloidea</taxon>
        <taxon>Ancylostomatidae</taxon>
        <taxon>Ancylostomatinae</taxon>
        <taxon>Ancylostoma</taxon>
    </lineage>
</organism>
<proteinExistence type="predicted"/>
<dbReference type="AlphaFoldDB" id="A0A016RRI1"/>